<reference evidence="7 8" key="1">
    <citation type="submission" date="2019-06" db="EMBL/GenBank/DDBJ databases">
        <title>Pseudomonas bimorpha sp. nov. isolated from bovine raw milk and skim milk concentrate.</title>
        <authorList>
            <person name="Hofmann K."/>
            <person name="Huptas C."/>
            <person name="Doll E."/>
            <person name="Scherer S."/>
            <person name="Wenning M."/>
        </authorList>
    </citation>
    <scope>NUCLEOTIDE SEQUENCE [LARGE SCALE GENOMIC DNA]</scope>
    <source>
        <strain evidence="7 8">DSM 13124</strain>
    </source>
</reference>
<evidence type="ECO:0000256" key="4">
    <source>
        <dbReference type="ARBA" id="ARBA00023002"/>
    </source>
</evidence>
<dbReference type="PRINTS" id="PR00411">
    <property type="entry name" value="PNDRDTASEI"/>
</dbReference>
<evidence type="ECO:0000256" key="3">
    <source>
        <dbReference type="ARBA" id="ARBA00022827"/>
    </source>
</evidence>
<feature type="domain" description="FAD/NAD(P)-binding" evidence="5">
    <location>
        <begin position="12"/>
        <end position="308"/>
    </location>
</feature>
<evidence type="ECO:0000256" key="1">
    <source>
        <dbReference type="ARBA" id="ARBA00001974"/>
    </source>
</evidence>
<protein>
    <submittedName>
        <fullName evidence="7">Pyridine nucleotide-disulfide oxidoreductase</fullName>
    </submittedName>
</protein>
<evidence type="ECO:0000256" key="2">
    <source>
        <dbReference type="ARBA" id="ARBA00022630"/>
    </source>
</evidence>
<keyword evidence="4" id="KW-0560">Oxidoreductase</keyword>
<feature type="domain" description="Reductase C-terminal" evidence="6">
    <location>
        <begin position="327"/>
        <end position="410"/>
    </location>
</feature>
<dbReference type="Gene3D" id="3.30.390.30">
    <property type="match status" value="1"/>
</dbReference>
<dbReference type="Pfam" id="PF14759">
    <property type="entry name" value="Reductase_C"/>
    <property type="match status" value="1"/>
</dbReference>
<dbReference type="InterPro" id="IPR016156">
    <property type="entry name" value="FAD/NAD-linked_Rdtase_dimer_sf"/>
</dbReference>
<keyword evidence="2" id="KW-0285">Flavoprotein</keyword>
<dbReference type="InterPro" id="IPR028202">
    <property type="entry name" value="Reductase_C"/>
</dbReference>
<dbReference type="RefSeq" id="WP_074845634.1">
    <property type="nucleotide sequence ID" value="NZ_FNSU01000002.1"/>
</dbReference>
<comment type="caution">
    <text evidence="7">The sequence shown here is derived from an EMBL/GenBank/DDBJ whole genome shotgun (WGS) entry which is preliminary data.</text>
</comment>
<dbReference type="Gene3D" id="3.50.50.60">
    <property type="entry name" value="FAD/NAD(P)-binding domain"/>
    <property type="match status" value="2"/>
</dbReference>
<dbReference type="SUPFAM" id="SSF55424">
    <property type="entry name" value="FAD/NAD-linked reductases, dimerisation (C-terminal) domain"/>
    <property type="match status" value="1"/>
</dbReference>
<dbReference type="InterPro" id="IPR050446">
    <property type="entry name" value="FAD-oxidoreductase/Apoptosis"/>
</dbReference>
<gene>
    <name evidence="7" type="ORF">FIV41_20410</name>
</gene>
<organism evidence="7 8">
    <name type="scientific">Pseudomonas marginalis</name>
    <name type="common">Pseudomonas panacis</name>
    <dbReference type="NCBI Taxonomy" id="298"/>
    <lineage>
        <taxon>Bacteria</taxon>
        <taxon>Pseudomonadati</taxon>
        <taxon>Pseudomonadota</taxon>
        <taxon>Gammaproteobacteria</taxon>
        <taxon>Pseudomonadales</taxon>
        <taxon>Pseudomonadaceae</taxon>
        <taxon>Pseudomonas</taxon>
    </lineage>
</organism>
<dbReference type="EMBL" id="VFEQ01000014">
    <property type="protein sequence ID" value="TWR56155.1"/>
    <property type="molecule type" value="Genomic_DNA"/>
</dbReference>
<dbReference type="SUPFAM" id="SSF51905">
    <property type="entry name" value="FAD/NAD(P)-binding domain"/>
    <property type="match status" value="1"/>
</dbReference>
<sequence>MTDVPSEHLLLRVVIVGAGQAGSEAAAALRQAGHEGPITLLGNESHPPYRRPPLSKDYLAGKSRHEDLYVKPVEAYAKLRIDFHPGRQVVELDRKFKRVRLDDGESVSYDKLILATGGRPRRLELAGSDWLNVHYIRTIDDIDGLRAAFLPGARIVIIGAGYIGLETAAAAIQHGLNVTVLEAAERVLARVTAVELSRFYENTHTARGVKLHTSTTVLGLEGDHRVRQVLTNKGPIAADVLVVGIGLIPNTELAVAAGLDIDGAITTDELTRTSDPDILAIGDCTSHPNVFYGKRLRLESVQNALEQARTAAATIVGQVKPYNPVPWFWSDQYELKLQMVGLSEGHDRTVIRGSLADKSFAVFYLHGPHVIAVDAVNRPQDFLLAKRLVAARIKAEPGQLADVAFPLKSLFESIVSQTQE</sequence>
<evidence type="ECO:0000313" key="8">
    <source>
        <dbReference type="Proteomes" id="UP000316123"/>
    </source>
</evidence>
<dbReference type="PANTHER" id="PTHR43557:SF2">
    <property type="entry name" value="RIESKE DOMAIN-CONTAINING PROTEIN-RELATED"/>
    <property type="match status" value="1"/>
</dbReference>
<dbReference type="AlphaFoldDB" id="A0A9X9FWN0"/>
<comment type="cofactor">
    <cofactor evidence="1">
        <name>FAD</name>
        <dbReference type="ChEBI" id="CHEBI:57692"/>
    </cofactor>
</comment>
<evidence type="ECO:0000259" key="5">
    <source>
        <dbReference type="Pfam" id="PF07992"/>
    </source>
</evidence>
<evidence type="ECO:0000259" key="6">
    <source>
        <dbReference type="Pfam" id="PF14759"/>
    </source>
</evidence>
<dbReference type="InterPro" id="IPR036188">
    <property type="entry name" value="FAD/NAD-bd_sf"/>
</dbReference>
<dbReference type="GO" id="GO:0016651">
    <property type="term" value="F:oxidoreductase activity, acting on NAD(P)H"/>
    <property type="evidence" value="ECO:0007669"/>
    <property type="project" value="TreeGrafter"/>
</dbReference>
<dbReference type="Proteomes" id="UP000316123">
    <property type="component" value="Unassembled WGS sequence"/>
</dbReference>
<name>A0A9X9FWN0_PSEMA</name>
<dbReference type="PANTHER" id="PTHR43557">
    <property type="entry name" value="APOPTOSIS-INDUCING FACTOR 1"/>
    <property type="match status" value="1"/>
</dbReference>
<accession>A0A9X9FWN0</accession>
<evidence type="ECO:0000313" key="7">
    <source>
        <dbReference type="EMBL" id="TWR56155.1"/>
    </source>
</evidence>
<dbReference type="PRINTS" id="PR00368">
    <property type="entry name" value="FADPNR"/>
</dbReference>
<dbReference type="Pfam" id="PF07992">
    <property type="entry name" value="Pyr_redox_2"/>
    <property type="match status" value="1"/>
</dbReference>
<dbReference type="InterPro" id="IPR023753">
    <property type="entry name" value="FAD/NAD-binding_dom"/>
</dbReference>
<dbReference type="GO" id="GO:0005737">
    <property type="term" value="C:cytoplasm"/>
    <property type="evidence" value="ECO:0007669"/>
    <property type="project" value="TreeGrafter"/>
</dbReference>
<dbReference type="OrthoDB" id="9800167at2"/>
<keyword evidence="3" id="KW-0274">FAD</keyword>
<proteinExistence type="predicted"/>